<comment type="caution">
    <text evidence="2">The sequence shown here is derived from an EMBL/GenBank/DDBJ whole genome shotgun (WGS) entry which is preliminary data.</text>
</comment>
<name>A0ABR2G969_9ROSI</name>
<dbReference type="EMBL" id="JBBPBM010000002">
    <property type="protein sequence ID" value="KAK8597121.1"/>
    <property type="molecule type" value="Genomic_DNA"/>
</dbReference>
<organism evidence="2 3">
    <name type="scientific">Hibiscus sabdariffa</name>
    <name type="common">roselle</name>
    <dbReference type="NCBI Taxonomy" id="183260"/>
    <lineage>
        <taxon>Eukaryota</taxon>
        <taxon>Viridiplantae</taxon>
        <taxon>Streptophyta</taxon>
        <taxon>Embryophyta</taxon>
        <taxon>Tracheophyta</taxon>
        <taxon>Spermatophyta</taxon>
        <taxon>Magnoliopsida</taxon>
        <taxon>eudicotyledons</taxon>
        <taxon>Gunneridae</taxon>
        <taxon>Pentapetalae</taxon>
        <taxon>rosids</taxon>
        <taxon>malvids</taxon>
        <taxon>Malvales</taxon>
        <taxon>Malvaceae</taxon>
        <taxon>Malvoideae</taxon>
        <taxon>Hibiscus</taxon>
    </lineage>
</organism>
<evidence type="ECO:0000313" key="2">
    <source>
        <dbReference type="EMBL" id="KAK8597121.1"/>
    </source>
</evidence>
<dbReference type="PANTHER" id="PTHR35689:SF1">
    <property type="entry name" value="EARLY ENDOSOME ANTIGEN"/>
    <property type="match status" value="1"/>
</dbReference>
<proteinExistence type="predicted"/>
<dbReference type="Proteomes" id="UP001472677">
    <property type="component" value="Unassembled WGS sequence"/>
</dbReference>
<evidence type="ECO:0000256" key="1">
    <source>
        <dbReference type="SAM" id="Coils"/>
    </source>
</evidence>
<accession>A0ABR2G969</accession>
<keyword evidence="3" id="KW-1185">Reference proteome</keyword>
<evidence type="ECO:0000313" key="3">
    <source>
        <dbReference type="Proteomes" id="UP001472677"/>
    </source>
</evidence>
<reference evidence="2 3" key="1">
    <citation type="journal article" date="2024" name="G3 (Bethesda)">
        <title>Genome assembly of Hibiscus sabdariffa L. provides insights into metabolisms of medicinal natural products.</title>
        <authorList>
            <person name="Kim T."/>
        </authorList>
    </citation>
    <scope>NUCLEOTIDE SEQUENCE [LARGE SCALE GENOMIC DNA]</scope>
    <source>
        <strain evidence="2">TK-2024</strain>
        <tissue evidence="2">Old leaves</tissue>
    </source>
</reference>
<dbReference type="PANTHER" id="PTHR35689">
    <property type="entry name" value="EARLY ENDOSOME ANTIGEN"/>
    <property type="match status" value="1"/>
</dbReference>
<keyword evidence="1" id="KW-0175">Coiled coil</keyword>
<protein>
    <submittedName>
        <fullName evidence="2">Uncharacterized protein</fullName>
    </submittedName>
</protein>
<feature type="coiled-coil region" evidence="1">
    <location>
        <begin position="74"/>
        <end position="150"/>
    </location>
</feature>
<gene>
    <name evidence="2" type="ORF">V6N12_065597</name>
</gene>
<sequence>MDIPPEVDGYIKETIEDSLGLQISTQSLQLKLRSTEEAQRRLRDQCLFLLSKLKERDQIIERSKAEANMNAVALKRFVEENQKLATECANLLTQCTKWERECSLYDNDREVLLDFGNEADERTKKAEIRAHELEEELGKLREELSFYKHHSESRGIDSSSEGTALEENLLESVLSTLICKDEVTCGRTFLETNNSLEACQRLLKMWNRLRLSTQKILCLAAEVKTLENDKEHLRMNLCKAEDEVKVLFEENNLLNDENKRLLRQYHKEKNLHGSGGKHSGSSSTKVSEQFVGFFVFLGIAHECLFSHVNITALPTNKRKSRLNICSPIEKKIDFTDLDTARNPLSPLRLNSPDLRMHK</sequence>
<feature type="coiled-coil region" evidence="1">
    <location>
        <begin position="216"/>
        <end position="271"/>
    </location>
</feature>